<evidence type="ECO:0000313" key="1">
    <source>
        <dbReference type="EMBL" id="MBY81129.1"/>
    </source>
</evidence>
<sequence>MKNTSINPHKQFTSKNRYDLLSHKDLEENMETHTDTDIIDKKPPPIFVKSIIQNYFDFCENIKKAIEPNSNFFDKSTTGASKINLSTTKSIRAIIKFLIKILK</sequence>
<name>A0A2S2QTQ4_9HEMI</name>
<gene>
    <name evidence="1" type="ORF">g.68731</name>
</gene>
<dbReference type="AlphaFoldDB" id="A0A2S2QTQ4"/>
<dbReference type="EMBL" id="GGMS01011926">
    <property type="protein sequence ID" value="MBY81129.1"/>
    <property type="molecule type" value="Transcribed_RNA"/>
</dbReference>
<proteinExistence type="predicted"/>
<accession>A0A2S2QTQ4</accession>
<organism evidence="1">
    <name type="scientific">Sipha flava</name>
    <name type="common">yellow sugarcane aphid</name>
    <dbReference type="NCBI Taxonomy" id="143950"/>
    <lineage>
        <taxon>Eukaryota</taxon>
        <taxon>Metazoa</taxon>
        <taxon>Ecdysozoa</taxon>
        <taxon>Arthropoda</taxon>
        <taxon>Hexapoda</taxon>
        <taxon>Insecta</taxon>
        <taxon>Pterygota</taxon>
        <taxon>Neoptera</taxon>
        <taxon>Paraneoptera</taxon>
        <taxon>Hemiptera</taxon>
        <taxon>Sternorrhyncha</taxon>
        <taxon>Aphidomorpha</taxon>
        <taxon>Aphidoidea</taxon>
        <taxon>Aphididae</taxon>
        <taxon>Sipha</taxon>
    </lineage>
</organism>
<protein>
    <submittedName>
        <fullName evidence="1">Uncharacterized protein</fullName>
    </submittedName>
</protein>
<reference evidence="1" key="1">
    <citation type="submission" date="2018-04" db="EMBL/GenBank/DDBJ databases">
        <title>Transcriptome assembly of Sipha flava.</title>
        <authorList>
            <person name="Scully E.D."/>
            <person name="Geib S.M."/>
            <person name="Palmer N.A."/>
            <person name="Koch K."/>
            <person name="Bradshaw J."/>
            <person name="Heng-Moss T."/>
            <person name="Sarath G."/>
        </authorList>
    </citation>
    <scope>NUCLEOTIDE SEQUENCE</scope>
</reference>